<evidence type="ECO:0000256" key="1">
    <source>
        <dbReference type="SAM" id="SignalP"/>
    </source>
</evidence>
<gene>
    <name evidence="3" type="ORF">CEUTPL_LOCUS8329</name>
</gene>
<dbReference type="EMBL" id="OU892280">
    <property type="protein sequence ID" value="CAH1129652.1"/>
    <property type="molecule type" value="Genomic_DNA"/>
</dbReference>
<dbReference type="Proteomes" id="UP001152799">
    <property type="component" value="Chromosome 4"/>
</dbReference>
<dbReference type="FunFam" id="2.60.40.10:FF:000437">
    <property type="entry name" value="Beat-IIIc, isoform A"/>
    <property type="match status" value="1"/>
</dbReference>
<dbReference type="PANTHER" id="PTHR21261">
    <property type="entry name" value="BEAT PROTEIN"/>
    <property type="match status" value="1"/>
</dbReference>
<dbReference type="OrthoDB" id="7375975at2759"/>
<dbReference type="InterPro" id="IPR013783">
    <property type="entry name" value="Ig-like_fold"/>
</dbReference>
<keyword evidence="4" id="KW-1185">Reference proteome</keyword>
<dbReference type="AlphaFoldDB" id="A0A9P0DI69"/>
<name>A0A9P0DI69_9CUCU</name>
<dbReference type="PROSITE" id="PS50835">
    <property type="entry name" value="IG_LIKE"/>
    <property type="match status" value="1"/>
</dbReference>
<dbReference type="SUPFAM" id="SSF48726">
    <property type="entry name" value="Immunoglobulin"/>
    <property type="match status" value="1"/>
</dbReference>
<sequence>MKNIIPLIVIFLFTTAHESDCFRLTNMTAPPVQDPRSEMRLHCRFDMGGEELYAVKWYKDDHEFFRYTPAGEDMVTFPVPGVDVDDRESRCNRDSCDLLLINLKRPQSSGAYRCEVSSEAPAFRLASETHNVTVAALPEEPPVIEGLKSAYSLGDSLVATCTSGLGDPRPDLKFYINKQWVTSAFIRDVSPETIYQDPETGIQLRRSKIQLRMIMNSKIGGANINSQSDLSCVSSIEGLDPNAAPPVTTTRTFTLIDHSQDVNNEKLLAEGMSGSESHGFSLYIVFSLTLLNYLLL</sequence>
<evidence type="ECO:0000259" key="2">
    <source>
        <dbReference type="PROSITE" id="PS50835"/>
    </source>
</evidence>
<keyword evidence="1" id="KW-0732">Signal</keyword>
<reference evidence="3" key="1">
    <citation type="submission" date="2022-01" db="EMBL/GenBank/DDBJ databases">
        <authorList>
            <person name="King R."/>
        </authorList>
    </citation>
    <scope>NUCLEOTIDE SEQUENCE</scope>
</reference>
<protein>
    <recommendedName>
        <fullName evidence="2">Ig-like domain-containing protein</fullName>
    </recommendedName>
</protein>
<feature type="signal peptide" evidence="1">
    <location>
        <begin position="1"/>
        <end position="21"/>
    </location>
</feature>
<organism evidence="3 4">
    <name type="scientific">Ceutorhynchus assimilis</name>
    <name type="common">cabbage seed weevil</name>
    <dbReference type="NCBI Taxonomy" id="467358"/>
    <lineage>
        <taxon>Eukaryota</taxon>
        <taxon>Metazoa</taxon>
        <taxon>Ecdysozoa</taxon>
        <taxon>Arthropoda</taxon>
        <taxon>Hexapoda</taxon>
        <taxon>Insecta</taxon>
        <taxon>Pterygota</taxon>
        <taxon>Neoptera</taxon>
        <taxon>Endopterygota</taxon>
        <taxon>Coleoptera</taxon>
        <taxon>Polyphaga</taxon>
        <taxon>Cucujiformia</taxon>
        <taxon>Curculionidae</taxon>
        <taxon>Ceutorhynchinae</taxon>
        <taxon>Ceutorhynchus</taxon>
    </lineage>
</organism>
<dbReference type="InterPro" id="IPR007110">
    <property type="entry name" value="Ig-like_dom"/>
</dbReference>
<evidence type="ECO:0000313" key="4">
    <source>
        <dbReference type="Proteomes" id="UP001152799"/>
    </source>
</evidence>
<accession>A0A9P0DI69</accession>
<feature type="domain" description="Ig-like" evidence="2">
    <location>
        <begin position="6"/>
        <end position="133"/>
    </location>
</feature>
<dbReference type="InterPro" id="IPR036179">
    <property type="entry name" value="Ig-like_dom_sf"/>
</dbReference>
<proteinExistence type="predicted"/>
<evidence type="ECO:0000313" key="3">
    <source>
        <dbReference type="EMBL" id="CAH1129652.1"/>
    </source>
</evidence>
<dbReference type="PANTHER" id="PTHR21261:SF15">
    <property type="entry name" value="BEATEN PATH IIIA, ISOFORM D-RELATED"/>
    <property type="match status" value="1"/>
</dbReference>
<dbReference type="Gene3D" id="2.60.40.10">
    <property type="entry name" value="Immunoglobulins"/>
    <property type="match status" value="1"/>
</dbReference>
<feature type="chain" id="PRO_5040203789" description="Ig-like domain-containing protein" evidence="1">
    <location>
        <begin position="22"/>
        <end position="296"/>
    </location>
</feature>